<dbReference type="GO" id="GO:0006355">
    <property type="term" value="P:regulation of DNA-templated transcription"/>
    <property type="evidence" value="ECO:0007669"/>
    <property type="project" value="InterPro"/>
</dbReference>
<dbReference type="Gene3D" id="1.10.1790.10">
    <property type="entry name" value="PRD domain"/>
    <property type="match status" value="2"/>
</dbReference>
<dbReference type="Proteomes" id="UP000070452">
    <property type="component" value="Unassembled WGS sequence"/>
</dbReference>
<keyword evidence="2" id="KW-0805">Transcription regulation</keyword>
<dbReference type="PROSITE" id="PS51372">
    <property type="entry name" value="PRD_2"/>
    <property type="match status" value="2"/>
</dbReference>
<comment type="caution">
    <text evidence="4">The sequence shown here is derived from an EMBL/GenBank/DDBJ whole genome shotgun (WGS) entry which is preliminary data.</text>
</comment>
<dbReference type="InterPro" id="IPR036634">
    <property type="entry name" value="PRD_sf"/>
</dbReference>
<dbReference type="PANTHER" id="PTHR30185:SF18">
    <property type="entry name" value="TRANSCRIPTIONAL REGULATOR MTLR"/>
    <property type="match status" value="1"/>
</dbReference>
<dbReference type="SUPFAM" id="SSF63520">
    <property type="entry name" value="PTS-regulatory domain, PRD"/>
    <property type="match status" value="2"/>
</dbReference>
<keyword evidence="3" id="KW-0804">Transcription</keyword>
<evidence type="ECO:0000256" key="1">
    <source>
        <dbReference type="ARBA" id="ARBA00022737"/>
    </source>
</evidence>
<dbReference type="InterPro" id="IPR011608">
    <property type="entry name" value="PRD"/>
</dbReference>
<name>A0A132P340_ENTFC</name>
<dbReference type="RefSeq" id="WP_002317647.1">
    <property type="nucleotide sequence ID" value="NZ_AP022341.1"/>
</dbReference>
<dbReference type="InterPro" id="IPR050661">
    <property type="entry name" value="BglG_antiterminators"/>
</dbReference>
<evidence type="ECO:0000256" key="2">
    <source>
        <dbReference type="ARBA" id="ARBA00023015"/>
    </source>
</evidence>
<accession>A0A132P340</accession>
<proteinExistence type="predicted"/>
<dbReference type="PANTHER" id="PTHR30185">
    <property type="entry name" value="CRYPTIC BETA-GLUCOSIDE BGL OPERON ANTITERMINATOR"/>
    <property type="match status" value="1"/>
</dbReference>
<dbReference type="EMBL" id="LRHK01000005">
    <property type="protein sequence ID" value="KWX16718.1"/>
    <property type="molecule type" value="Genomic_DNA"/>
</dbReference>
<organism evidence="4 5">
    <name type="scientific">Enterococcus faecium</name>
    <name type="common">Streptococcus faecium</name>
    <dbReference type="NCBI Taxonomy" id="1352"/>
    <lineage>
        <taxon>Bacteria</taxon>
        <taxon>Bacillati</taxon>
        <taxon>Bacillota</taxon>
        <taxon>Bacilli</taxon>
        <taxon>Lactobacillales</taxon>
        <taxon>Enterococcaceae</taxon>
        <taxon>Enterococcus</taxon>
    </lineage>
</organism>
<evidence type="ECO:0000313" key="5">
    <source>
        <dbReference type="Proteomes" id="UP000070452"/>
    </source>
</evidence>
<dbReference type="SMART" id="SM01061">
    <property type="entry name" value="CAT_RBD"/>
    <property type="match status" value="1"/>
</dbReference>
<evidence type="ECO:0000256" key="3">
    <source>
        <dbReference type="ARBA" id="ARBA00023163"/>
    </source>
</evidence>
<protein>
    <submittedName>
        <fullName evidence="4">Transcription antiterminator BglG</fullName>
    </submittedName>
</protein>
<dbReference type="AlphaFoldDB" id="A0A132P340"/>
<dbReference type="Pfam" id="PF00874">
    <property type="entry name" value="PRD"/>
    <property type="match status" value="2"/>
</dbReference>
<dbReference type="Pfam" id="PF03123">
    <property type="entry name" value="CAT_RBD"/>
    <property type="match status" value="1"/>
</dbReference>
<gene>
    <name evidence="4" type="ORF">AWT83_14475</name>
</gene>
<sequence length="291" mass="33640">MKESASCFVLSYSGGELTVYVMKKLNHNAVLIDDDGIEKIAMGKGIGFSAKVSKPFDVEDADKLFVLDSKEKIKRFSEIVSQIPIEFMDFAEEVIELITARISSPLDSNIYITLTDHIYFAIQRKREDRDVTAIMLPEMRFLYPNEYDIAIEVVERINHRYQTELGSNEVGFITMHIINAELGEPNSLKSLKIVEMTTTILSHLEKSYSNVYDKESLTYHRLMVHIKFLVKRLIYQEETPVENIGFFTETFKHSKAYCTALKIKDIIEQQFQLAIQENEIIYLAIHLARIY</sequence>
<reference evidence="4 5" key="1">
    <citation type="submission" date="2016-01" db="EMBL/GenBank/DDBJ databases">
        <title>Molecular Mechanisms for transfer of large genomic segments between Enterococcus faecium strains.</title>
        <authorList>
            <person name="Garcia-Solache M.A."/>
            <person name="Lebreton F."/>
            <person name="Mclaughlin R.E."/>
            <person name="Whiteaker J.D."/>
            <person name="Gilmore M.S."/>
            <person name="Rice L.B."/>
        </authorList>
    </citation>
    <scope>NUCLEOTIDE SEQUENCE [LARGE SCALE GENOMIC DNA]</scope>
    <source>
        <strain evidence="4 5">D344RRF x C68</strain>
    </source>
</reference>
<dbReference type="GO" id="GO:0003723">
    <property type="term" value="F:RNA binding"/>
    <property type="evidence" value="ECO:0007669"/>
    <property type="project" value="InterPro"/>
</dbReference>
<dbReference type="InterPro" id="IPR036650">
    <property type="entry name" value="CAT_RNA-bd_dom_sf"/>
</dbReference>
<keyword evidence="1" id="KW-0677">Repeat</keyword>
<dbReference type="SUPFAM" id="SSF50151">
    <property type="entry name" value="SacY-like RNA-binding domain"/>
    <property type="match status" value="1"/>
</dbReference>
<dbReference type="InterPro" id="IPR004341">
    <property type="entry name" value="CAT_RNA-bd_dom"/>
</dbReference>
<evidence type="ECO:0000313" key="4">
    <source>
        <dbReference type="EMBL" id="KWX16718.1"/>
    </source>
</evidence>
<dbReference type="Gene3D" id="2.30.24.10">
    <property type="entry name" value="CAT RNA-binding domain"/>
    <property type="match status" value="1"/>
</dbReference>